<dbReference type="Proteomes" id="UP000245884">
    <property type="component" value="Unassembled WGS sequence"/>
</dbReference>
<keyword evidence="3" id="KW-0378">Hydrolase</keyword>
<proteinExistence type="predicted"/>
<name>A0A316UVM1_9BASI</name>
<keyword evidence="4" id="KW-1185">Reference proteome</keyword>
<sequence length="216" mass="23384">MSEPQSPSKKSFFGLGKEKKEGSGLKTPTHEIAQTPALESANPLEKHNIPSEARQQQIVGQTGEGVTKESSILIAIDGTEAGDKAFHYLLKSKVLSTNAHIFIVTILPANVLSGPWVSGPLSIDTKRQNEMLKALREQALQKLTPYRDQLREAGYETTLHVAHGDPRQTIVRVSSYHKVDLALVGKRGKKGISGLTGGSTSSYIVNHSPCPVLVIK</sequence>
<dbReference type="PRINTS" id="PR01438">
    <property type="entry name" value="UNVRSLSTRESS"/>
</dbReference>
<protein>
    <submittedName>
        <fullName evidence="3">Adenine nucleotide alpha hydrolases-like protein</fullName>
    </submittedName>
</protein>
<dbReference type="GeneID" id="37029320"/>
<organism evidence="3 4">
    <name type="scientific">Jaminaea rosea</name>
    <dbReference type="NCBI Taxonomy" id="1569628"/>
    <lineage>
        <taxon>Eukaryota</taxon>
        <taxon>Fungi</taxon>
        <taxon>Dikarya</taxon>
        <taxon>Basidiomycota</taxon>
        <taxon>Ustilaginomycotina</taxon>
        <taxon>Exobasidiomycetes</taxon>
        <taxon>Microstromatales</taxon>
        <taxon>Microstromatales incertae sedis</taxon>
        <taxon>Jaminaea</taxon>
    </lineage>
</organism>
<dbReference type="Pfam" id="PF00582">
    <property type="entry name" value="Usp"/>
    <property type="match status" value="1"/>
</dbReference>
<dbReference type="PANTHER" id="PTHR31964:SF113">
    <property type="entry name" value="USPA DOMAIN-CONTAINING PROTEIN"/>
    <property type="match status" value="1"/>
</dbReference>
<evidence type="ECO:0000313" key="3">
    <source>
        <dbReference type="EMBL" id="PWN29347.1"/>
    </source>
</evidence>
<reference evidence="3 4" key="1">
    <citation type="journal article" date="2018" name="Mol. Biol. Evol.">
        <title>Broad Genomic Sampling Reveals a Smut Pathogenic Ancestry of the Fungal Clade Ustilaginomycotina.</title>
        <authorList>
            <person name="Kijpornyongpan T."/>
            <person name="Mondo S.J."/>
            <person name="Barry K."/>
            <person name="Sandor L."/>
            <person name="Lee J."/>
            <person name="Lipzen A."/>
            <person name="Pangilinan J."/>
            <person name="LaButti K."/>
            <person name="Hainaut M."/>
            <person name="Henrissat B."/>
            <person name="Grigoriev I.V."/>
            <person name="Spatafora J.W."/>
            <person name="Aime M.C."/>
        </authorList>
    </citation>
    <scope>NUCLEOTIDE SEQUENCE [LARGE SCALE GENOMIC DNA]</scope>
    <source>
        <strain evidence="3 4">MCA 5214</strain>
    </source>
</reference>
<dbReference type="CDD" id="cd23659">
    <property type="entry name" value="USP_At3g01520-like"/>
    <property type="match status" value="1"/>
</dbReference>
<dbReference type="InterPro" id="IPR006015">
    <property type="entry name" value="Universal_stress_UspA"/>
</dbReference>
<accession>A0A316UVM1</accession>
<dbReference type="OrthoDB" id="843225at2759"/>
<dbReference type="AlphaFoldDB" id="A0A316UVM1"/>
<dbReference type="PANTHER" id="PTHR31964">
    <property type="entry name" value="ADENINE NUCLEOTIDE ALPHA HYDROLASES-LIKE SUPERFAMILY PROTEIN"/>
    <property type="match status" value="1"/>
</dbReference>
<dbReference type="STRING" id="1569628.A0A316UVM1"/>
<feature type="region of interest" description="Disordered" evidence="1">
    <location>
        <begin position="1"/>
        <end position="42"/>
    </location>
</feature>
<dbReference type="Gene3D" id="3.40.50.620">
    <property type="entry name" value="HUPs"/>
    <property type="match status" value="1"/>
</dbReference>
<evidence type="ECO:0000313" key="4">
    <source>
        <dbReference type="Proteomes" id="UP000245884"/>
    </source>
</evidence>
<evidence type="ECO:0000259" key="2">
    <source>
        <dbReference type="Pfam" id="PF00582"/>
    </source>
</evidence>
<dbReference type="RefSeq" id="XP_025363959.1">
    <property type="nucleotide sequence ID" value="XM_025507497.1"/>
</dbReference>
<dbReference type="SUPFAM" id="SSF52402">
    <property type="entry name" value="Adenine nucleotide alpha hydrolases-like"/>
    <property type="match status" value="1"/>
</dbReference>
<dbReference type="GO" id="GO:0016787">
    <property type="term" value="F:hydrolase activity"/>
    <property type="evidence" value="ECO:0007669"/>
    <property type="project" value="UniProtKB-KW"/>
</dbReference>
<dbReference type="InterPro" id="IPR014729">
    <property type="entry name" value="Rossmann-like_a/b/a_fold"/>
</dbReference>
<gene>
    <name evidence="3" type="ORF">BDZ90DRAFT_245261</name>
</gene>
<feature type="domain" description="UspA" evidence="2">
    <location>
        <begin position="72"/>
        <end position="216"/>
    </location>
</feature>
<dbReference type="InterPro" id="IPR006016">
    <property type="entry name" value="UspA"/>
</dbReference>
<dbReference type="EMBL" id="KZ819663">
    <property type="protein sequence ID" value="PWN29347.1"/>
    <property type="molecule type" value="Genomic_DNA"/>
</dbReference>
<evidence type="ECO:0000256" key="1">
    <source>
        <dbReference type="SAM" id="MobiDB-lite"/>
    </source>
</evidence>